<feature type="compositionally biased region" description="Polar residues" evidence="1">
    <location>
        <begin position="52"/>
        <end position="61"/>
    </location>
</feature>
<comment type="caution">
    <text evidence="2">The sequence shown here is derived from an EMBL/GenBank/DDBJ whole genome shotgun (WGS) entry which is preliminary data.</text>
</comment>
<gene>
    <name evidence="2" type="ORF">AVEN_150523_1</name>
</gene>
<evidence type="ECO:0000256" key="1">
    <source>
        <dbReference type="SAM" id="MobiDB-lite"/>
    </source>
</evidence>
<feature type="region of interest" description="Disordered" evidence="1">
    <location>
        <begin position="21"/>
        <end position="70"/>
    </location>
</feature>
<accession>A0A4Y2E1T8</accession>
<reference evidence="2 3" key="1">
    <citation type="journal article" date="2019" name="Sci. Rep.">
        <title>Orb-weaving spider Araneus ventricosus genome elucidates the spidroin gene catalogue.</title>
        <authorList>
            <person name="Kono N."/>
            <person name="Nakamura H."/>
            <person name="Ohtoshi R."/>
            <person name="Moran D.A.P."/>
            <person name="Shinohara A."/>
            <person name="Yoshida Y."/>
            <person name="Fujiwara M."/>
            <person name="Mori M."/>
            <person name="Tomita M."/>
            <person name="Arakawa K."/>
        </authorList>
    </citation>
    <scope>NUCLEOTIDE SEQUENCE [LARGE SCALE GENOMIC DNA]</scope>
</reference>
<proteinExistence type="predicted"/>
<feature type="compositionally biased region" description="Basic and acidic residues" evidence="1">
    <location>
        <begin position="25"/>
        <end position="47"/>
    </location>
</feature>
<name>A0A4Y2E1T8_ARAVE</name>
<dbReference type="Proteomes" id="UP000499080">
    <property type="component" value="Unassembled WGS sequence"/>
</dbReference>
<keyword evidence="3" id="KW-1185">Reference proteome</keyword>
<sequence length="89" mass="9853">MLAFDSGRVCLIHTHDLSVIPTTRSHRDSSSENEEARESENFSKLPDHLQSGHWSNASTGRTMRGGTPSRMKTIVSKLSRSFQAGMTCC</sequence>
<dbReference type="AlphaFoldDB" id="A0A4Y2E1T8"/>
<evidence type="ECO:0000313" key="2">
    <source>
        <dbReference type="EMBL" id="GBM23103.1"/>
    </source>
</evidence>
<dbReference type="EMBL" id="BGPR01000492">
    <property type="protein sequence ID" value="GBM23103.1"/>
    <property type="molecule type" value="Genomic_DNA"/>
</dbReference>
<evidence type="ECO:0000313" key="3">
    <source>
        <dbReference type="Proteomes" id="UP000499080"/>
    </source>
</evidence>
<organism evidence="2 3">
    <name type="scientific">Araneus ventricosus</name>
    <name type="common">Orbweaver spider</name>
    <name type="synonym">Epeira ventricosa</name>
    <dbReference type="NCBI Taxonomy" id="182803"/>
    <lineage>
        <taxon>Eukaryota</taxon>
        <taxon>Metazoa</taxon>
        <taxon>Ecdysozoa</taxon>
        <taxon>Arthropoda</taxon>
        <taxon>Chelicerata</taxon>
        <taxon>Arachnida</taxon>
        <taxon>Araneae</taxon>
        <taxon>Araneomorphae</taxon>
        <taxon>Entelegynae</taxon>
        <taxon>Araneoidea</taxon>
        <taxon>Araneidae</taxon>
        <taxon>Araneus</taxon>
    </lineage>
</organism>
<protein>
    <submittedName>
        <fullName evidence="2">Uncharacterized protein</fullName>
    </submittedName>
</protein>